<dbReference type="AlphaFoldDB" id="M1DWG0"/>
<organism evidence="1 2">
    <name type="scientific">Solanum tuberosum</name>
    <name type="common">Potato</name>
    <dbReference type="NCBI Taxonomy" id="4113"/>
    <lineage>
        <taxon>Eukaryota</taxon>
        <taxon>Viridiplantae</taxon>
        <taxon>Streptophyta</taxon>
        <taxon>Embryophyta</taxon>
        <taxon>Tracheophyta</taxon>
        <taxon>Spermatophyta</taxon>
        <taxon>Magnoliopsida</taxon>
        <taxon>eudicotyledons</taxon>
        <taxon>Gunneridae</taxon>
        <taxon>Pentapetalae</taxon>
        <taxon>asterids</taxon>
        <taxon>lamiids</taxon>
        <taxon>Solanales</taxon>
        <taxon>Solanaceae</taxon>
        <taxon>Solanoideae</taxon>
        <taxon>Solaneae</taxon>
        <taxon>Solanum</taxon>
    </lineage>
</organism>
<keyword evidence="2" id="KW-1185">Reference proteome</keyword>
<dbReference type="InParanoid" id="M1DWG0"/>
<dbReference type="EnsemblPlants" id="PGSC0003DMT400095502">
    <property type="protein sequence ID" value="PGSC0003DMT400095502"/>
    <property type="gene ID" value="PGSC0003DMG400045073"/>
</dbReference>
<accession>M1DWG0</accession>
<evidence type="ECO:0000313" key="1">
    <source>
        <dbReference type="EnsemblPlants" id="PGSC0003DMT400095502"/>
    </source>
</evidence>
<dbReference type="Proteomes" id="UP000011115">
    <property type="component" value="Unassembled WGS sequence"/>
</dbReference>
<dbReference type="PaxDb" id="4113-PGSC0003DMT400095502"/>
<dbReference type="Gramene" id="PGSC0003DMT400095502">
    <property type="protein sequence ID" value="PGSC0003DMT400095502"/>
    <property type="gene ID" value="PGSC0003DMG400045073"/>
</dbReference>
<name>M1DWG0_SOLTU</name>
<evidence type="ECO:0000313" key="2">
    <source>
        <dbReference type="Proteomes" id="UP000011115"/>
    </source>
</evidence>
<dbReference type="HOGENOM" id="CLU_1621865_0_0_1"/>
<protein>
    <submittedName>
        <fullName evidence="1">Uncharacterized protein</fullName>
    </submittedName>
</protein>
<reference evidence="2" key="1">
    <citation type="journal article" date="2011" name="Nature">
        <title>Genome sequence and analysis of the tuber crop potato.</title>
        <authorList>
            <consortium name="The Potato Genome Sequencing Consortium"/>
        </authorList>
    </citation>
    <scope>NUCLEOTIDE SEQUENCE [LARGE SCALE GENOMIC DNA]</scope>
    <source>
        <strain evidence="2">cv. DM1-3 516 R44</strain>
    </source>
</reference>
<reference evidence="1" key="2">
    <citation type="submission" date="2015-06" db="UniProtKB">
        <authorList>
            <consortium name="EnsemblPlants"/>
        </authorList>
    </citation>
    <scope>IDENTIFICATION</scope>
    <source>
        <strain evidence="1">DM1-3 516 R44</strain>
    </source>
</reference>
<proteinExistence type="predicted"/>
<sequence>MGAEAILCALIYENLKALGILNTLEGVSSEVEPENAHKTCAYHKDQKGHTIEECVELKTAIRDLINFEKITYMWGHYTVFTCDKLDPGMSATEHTFCCHYFTPFEDSLRASTLNWFEAGFGPLTKRRQEWSLPLEMKSLKVAFIMALRITTLKHVSCSVMMWNR</sequence>